<reference evidence="1 2" key="1">
    <citation type="submission" date="2018-09" db="EMBL/GenBank/DDBJ databases">
        <title>Murine metabolic-syndrome-specific gut microbial biobank.</title>
        <authorList>
            <person name="Liu C."/>
        </authorList>
    </citation>
    <scope>NUCLEOTIDE SEQUENCE [LARGE SCALE GENOMIC DNA]</scope>
    <source>
        <strain evidence="1 2">0.1xD8-82</strain>
    </source>
</reference>
<evidence type="ECO:0000313" key="1">
    <source>
        <dbReference type="EMBL" id="RKI93805.1"/>
    </source>
</evidence>
<dbReference type="Pfam" id="PF12541">
    <property type="entry name" value="DUF3737"/>
    <property type="match status" value="1"/>
</dbReference>
<evidence type="ECO:0000313" key="2">
    <source>
        <dbReference type="Proteomes" id="UP000280696"/>
    </source>
</evidence>
<comment type="caution">
    <text evidence="1">The sequence shown here is derived from an EMBL/GenBank/DDBJ whole genome shotgun (WGS) entry which is preliminary data.</text>
</comment>
<accession>A0A3A9B4U6</accession>
<dbReference type="InterPro" id="IPR022208">
    <property type="entry name" value="DUF3737"/>
</dbReference>
<gene>
    <name evidence="1" type="ORF">D7V94_03365</name>
</gene>
<dbReference type="InterPro" id="IPR011050">
    <property type="entry name" value="Pectin_lyase_fold/virulence"/>
</dbReference>
<sequence length="296" mass="33563">METKVIENQSFDGERALYGSNHILVRNCSFDGPADGESAFKEGGDIEAAHCFFNLRYPFWHDHGLVIRDSEMTQACRAALWYSDRVEIIDTKLHGIKALRECRDVTLRNCDIVSPEFGWSVREIRMEDTRAVSEYFMMRSENLTFRGVKLTGKYSFQYIKNATFENCVFDTKDAFWHGENIIVKDSVIKGEYLAWYSNDLTLIRCRIIGTQPLCYCKNLKLIDCEMTDTDLAFEKSEVEAVITTKVESIKNPLSGRICVPELGELILDDENAKGEVMIGESKGGTASYAACSDKIA</sequence>
<dbReference type="Proteomes" id="UP000280696">
    <property type="component" value="Unassembled WGS sequence"/>
</dbReference>
<name>A0A3A9B4U6_9FIRM</name>
<keyword evidence="2" id="KW-1185">Reference proteome</keyword>
<dbReference type="SUPFAM" id="SSF51126">
    <property type="entry name" value="Pectin lyase-like"/>
    <property type="match status" value="1"/>
</dbReference>
<dbReference type="InterPro" id="IPR012334">
    <property type="entry name" value="Pectin_lyas_fold"/>
</dbReference>
<dbReference type="OrthoDB" id="9803285at2"/>
<organism evidence="1 2">
    <name type="scientific">Parablautia intestinalis</name>
    <dbReference type="NCBI Taxonomy" id="2320100"/>
    <lineage>
        <taxon>Bacteria</taxon>
        <taxon>Bacillati</taxon>
        <taxon>Bacillota</taxon>
        <taxon>Clostridia</taxon>
        <taxon>Lachnospirales</taxon>
        <taxon>Lachnospiraceae</taxon>
        <taxon>Parablautia</taxon>
    </lineage>
</organism>
<dbReference type="EMBL" id="RAYQ01000002">
    <property type="protein sequence ID" value="RKI93805.1"/>
    <property type="molecule type" value="Genomic_DNA"/>
</dbReference>
<protein>
    <submittedName>
        <fullName evidence="1">DUF3737 family protein</fullName>
    </submittedName>
</protein>
<proteinExistence type="predicted"/>
<dbReference type="Gene3D" id="2.160.20.10">
    <property type="entry name" value="Single-stranded right-handed beta-helix, Pectin lyase-like"/>
    <property type="match status" value="1"/>
</dbReference>
<dbReference type="AlphaFoldDB" id="A0A3A9B4U6"/>